<evidence type="ECO:0000313" key="1">
    <source>
        <dbReference type="EMBL" id="KAJ7694609.1"/>
    </source>
</evidence>
<organism evidence="1 2">
    <name type="scientific">Mycena rosella</name>
    <name type="common">Pink bonnet</name>
    <name type="synonym">Agaricus rosellus</name>
    <dbReference type="NCBI Taxonomy" id="1033263"/>
    <lineage>
        <taxon>Eukaryota</taxon>
        <taxon>Fungi</taxon>
        <taxon>Dikarya</taxon>
        <taxon>Basidiomycota</taxon>
        <taxon>Agaricomycotina</taxon>
        <taxon>Agaricomycetes</taxon>
        <taxon>Agaricomycetidae</taxon>
        <taxon>Agaricales</taxon>
        <taxon>Marasmiineae</taxon>
        <taxon>Mycenaceae</taxon>
        <taxon>Mycena</taxon>
    </lineage>
</organism>
<accession>A0AAD7GLF3</accession>
<reference evidence="1" key="1">
    <citation type="submission" date="2023-03" db="EMBL/GenBank/DDBJ databases">
        <title>Massive genome expansion in bonnet fungi (Mycena s.s.) driven by repeated elements and novel gene families across ecological guilds.</title>
        <authorList>
            <consortium name="Lawrence Berkeley National Laboratory"/>
            <person name="Harder C.B."/>
            <person name="Miyauchi S."/>
            <person name="Viragh M."/>
            <person name="Kuo A."/>
            <person name="Thoen E."/>
            <person name="Andreopoulos B."/>
            <person name="Lu D."/>
            <person name="Skrede I."/>
            <person name="Drula E."/>
            <person name="Henrissat B."/>
            <person name="Morin E."/>
            <person name="Kohler A."/>
            <person name="Barry K."/>
            <person name="LaButti K."/>
            <person name="Morin E."/>
            <person name="Salamov A."/>
            <person name="Lipzen A."/>
            <person name="Mereny Z."/>
            <person name="Hegedus B."/>
            <person name="Baldrian P."/>
            <person name="Stursova M."/>
            <person name="Weitz H."/>
            <person name="Taylor A."/>
            <person name="Grigoriev I.V."/>
            <person name="Nagy L.G."/>
            <person name="Martin F."/>
            <person name="Kauserud H."/>
        </authorList>
    </citation>
    <scope>NUCLEOTIDE SEQUENCE</scope>
    <source>
        <strain evidence="1">CBHHK067</strain>
    </source>
</reference>
<protein>
    <submittedName>
        <fullName evidence="1">Uncharacterized protein</fullName>
    </submittedName>
</protein>
<name>A0AAD7GLF3_MYCRO</name>
<sequence>MPADKHKPREINKLYQLKEKEKKKKIQKEDVLKTSAKPVASTRKPQLTLADWLLVYAWVDAHPAVRQADVVQHFETHAEGALEFMQSMLSLKLTNRPAMEKHIESKARGDLVVSRFWRDLGLFPTLCIMKKSTVHSAELTRFPKGANVTGLDDLTLKIFGLVNWGTLTTKCMRCDVIWEEEPGFKGSQTVTVDKQLKARFGWEQNNYMPYEGWFTAKTNTSPLASLSRTEVYGIMTELKQELKRWMKDCYIQ</sequence>
<evidence type="ECO:0000313" key="2">
    <source>
        <dbReference type="Proteomes" id="UP001221757"/>
    </source>
</evidence>
<dbReference type="EMBL" id="JARKIE010000041">
    <property type="protein sequence ID" value="KAJ7694609.1"/>
    <property type="molecule type" value="Genomic_DNA"/>
</dbReference>
<gene>
    <name evidence="1" type="ORF">B0H17DRAFT_1131909</name>
</gene>
<comment type="caution">
    <text evidence="1">The sequence shown here is derived from an EMBL/GenBank/DDBJ whole genome shotgun (WGS) entry which is preliminary data.</text>
</comment>
<keyword evidence="2" id="KW-1185">Reference proteome</keyword>
<proteinExistence type="predicted"/>
<dbReference type="Proteomes" id="UP001221757">
    <property type="component" value="Unassembled WGS sequence"/>
</dbReference>
<dbReference type="AlphaFoldDB" id="A0AAD7GLF3"/>